<evidence type="ECO:0000313" key="1">
    <source>
        <dbReference type="EMBL" id="KAK3080240.1"/>
    </source>
</evidence>
<name>A0ACC3DTX2_9PEZI</name>
<dbReference type="Proteomes" id="UP001186974">
    <property type="component" value="Unassembled WGS sequence"/>
</dbReference>
<dbReference type="EMBL" id="JAWDJW010000665">
    <property type="protein sequence ID" value="KAK3080240.1"/>
    <property type="molecule type" value="Genomic_DNA"/>
</dbReference>
<reference evidence="1" key="1">
    <citation type="submission" date="2024-09" db="EMBL/GenBank/DDBJ databases">
        <title>Black Yeasts Isolated from many extreme environments.</title>
        <authorList>
            <person name="Coleine C."/>
            <person name="Stajich J.E."/>
            <person name="Selbmann L."/>
        </authorList>
    </citation>
    <scope>NUCLEOTIDE SEQUENCE</scope>
    <source>
        <strain evidence="1">CCFEE 5737</strain>
    </source>
</reference>
<protein>
    <submittedName>
        <fullName evidence="1">Uncharacterized protein</fullName>
    </submittedName>
</protein>
<gene>
    <name evidence="1" type="ORF">LTS18_002771</name>
</gene>
<keyword evidence="2" id="KW-1185">Reference proteome</keyword>
<comment type="caution">
    <text evidence="1">The sequence shown here is derived from an EMBL/GenBank/DDBJ whole genome shotgun (WGS) entry which is preliminary data.</text>
</comment>
<evidence type="ECO:0000313" key="2">
    <source>
        <dbReference type="Proteomes" id="UP001186974"/>
    </source>
</evidence>
<proteinExistence type="predicted"/>
<sequence>TEQIESSDEKASAIEDHPIVVAQLKSAMDKNTEKDSRISAASASQHLEIASEVIDHLAAGFDTSGITLTYLAHELSQRPRLQEALRNELLTLEPPIISSSGAKLPSAKQLDALPLLQAIVQETLRLHAAIPGPQPRQTPPGGCRIGPNSEYDLPGGMRISAQAWSLHRNPNVFPEPEQWKPERWLNEKGEYEVTGEMGRWWWAFGSGGRMCVGSNLAMYQMKFIVAAIWTNFVMSITDDEGIEQADIYTAPPKSNRLIVKLERVGRE</sequence>
<feature type="non-terminal residue" evidence="1">
    <location>
        <position position="1"/>
    </location>
</feature>
<accession>A0ACC3DTX2</accession>
<organism evidence="1 2">
    <name type="scientific">Coniosporium uncinatum</name>
    <dbReference type="NCBI Taxonomy" id="93489"/>
    <lineage>
        <taxon>Eukaryota</taxon>
        <taxon>Fungi</taxon>
        <taxon>Dikarya</taxon>
        <taxon>Ascomycota</taxon>
        <taxon>Pezizomycotina</taxon>
        <taxon>Dothideomycetes</taxon>
        <taxon>Dothideomycetes incertae sedis</taxon>
        <taxon>Coniosporium</taxon>
    </lineage>
</organism>